<dbReference type="GO" id="GO:0046872">
    <property type="term" value="F:metal ion binding"/>
    <property type="evidence" value="ECO:0007669"/>
    <property type="project" value="InterPro"/>
</dbReference>
<reference evidence="10 11" key="1">
    <citation type="submission" date="2019-07" db="EMBL/GenBank/DDBJ databases">
        <title>Finished genome of Venturia effusa.</title>
        <authorList>
            <person name="Young C.A."/>
            <person name="Cox M.P."/>
            <person name="Ganley A.R.D."/>
            <person name="David W.J."/>
        </authorList>
    </citation>
    <scope>NUCLEOTIDE SEQUENCE [LARGE SCALE GENOMIC DNA]</scope>
    <source>
        <strain evidence="11">albino</strain>
    </source>
</reference>
<evidence type="ECO:0000256" key="1">
    <source>
        <dbReference type="ARBA" id="ARBA00004196"/>
    </source>
</evidence>
<evidence type="ECO:0000256" key="3">
    <source>
        <dbReference type="ARBA" id="ARBA00010457"/>
    </source>
</evidence>
<comment type="catalytic activity">
    <reaction evidence="7">
        <text>2 superoxide + 2 H(+) = H2O2 + O2</text>
        <dbReference type="Rhea" id="RHEA:20696"/>
        <dbReference type="ChEBI" id="CHEBI:15378"/>
        <dbReference type="ChEBI" id="CHEBI:15379"/>
        <dbReference type="ChEBI" id="CHEBI:16240"/>
        <dbReference type="ChEBI" id="CHEBI:18421"/>
        <dbReference type="EC" id="1.15.1.1"/>
    </reaction>
</comment>
<feature type="compositionally biased region" description="Low complexity" evidence="8">
    <location>
        <begin position="224"/>
        <end position="249"/>
    </location>
</feature>
<dbReference type="GO" id="GO:0005576">
    <property type="term" value="C:extracellular region"/>
    <property type="evidence" value="ECO:0007669"/>
    <property type="project" value="UniProtKB-SubCell"/>
</dbReference>
<feature type="signal peptide" evidence="9">
    <location>
        <begin position="1"/>
        <end position="17"/>
    </location>
</feature>
<dbReference type="EMBL" id="CP042201">
    <property type="protein sequence ID" value="QDS77176.1"/>
    <property type="molecule type" value="Genomic_DNA"/>
</dbReference>
<protein>
    <recommendedName>
        <fullName evidence="4">superoxide dismutase</fullName>
        <ecNumber evidence="4">1.15.1.1</ecNumber>
    </recommendedName>
</protein>
<dbReference type="EC" id="1.15.1.1" evidence="4"/>
<evidence type="ECO:0000256" key="8">
    <source>
        <dbReference type="SAM" id="MobiDB-lite"/>
    </source>
</evidence>
<organism evidence="10 11">
    <name type="scientific">Venturia effusa</name>
    <dbReference type="NCBI Taxonomy" id="50376"/>
    <lineage>
        <taxon>Eukaryota</taxon>
        <taxon>Fungi</taxon>
        <taxon>Dikarya</taxon>
        <taxon>Ascomycota</taxon>
        <taxon>Pezizomycotina</taxon>
        <taxon>Dothideomycetes</taxon>
        <taxon>Pleosporomycetidae</taxon>
        <taxon>Venturiales</taxon>
        <taxon>Venturiaceae</taxon>
        <taxon>Venturia</taxon>
    </lineage>
</organism>
<keyword evidence="6" id="KW-0049">Antioxidant</keyword>
<feature type="chain" id="PRO_5022012781" description="superoxide dismutase" evidence="9">
    <location>
        <begin position="18"/>
        <end position="281"/>
    </location>
</feature>
<keyword evidence="11" id="KW-1185">Reference proteome</keyword>
<evidence type="ECO:0000256" key="7">
    <source>
        <dbReference type="ARBA" id="ARBA00049204"/>
    </source>
</evidence>
<comment type="subcellular location">
    <subcellularLocation>
        <location evidence="1">Cell envelope</location>
    </subcellularLocation>
    <subcellularLocation>
        <location evidence="2">Secreted</location>
    </subcellularLocation>
</comment>
<sequence>MKLAITFALCASTVVLAADSPMVKDNPIGAQYLATMPAAGDPGVYAQFAVMSGPNGEGVNFAVNINGKPFMGSNFLYHIHEKPVPSDGNCTGTGAHLDPVGRGETPPCDQSNPASCQAGDLSGKYNAIPILPGFSANYTDKYLSLNPGNPAFFGDKSIVLHYPNKTRIACANFKIVDKKGGSANNTTAMPPTNAPSTAPASPPTTPGGFIGVTNGTVVVPLTLPNTTTSTPTTATSGGTSASKSGTGAKPSGSAVNAASGIKVTHVRAILGPVLLGIACMV</sequence>
<evidence type="ECO:0000256" key="6">
    <source>
        <dbReference type="ARBA" id="ARBA00022862"/>
    </source>
</evidence>
<dbReference type="OrthoDB" id="159229at2759"/>
<feature type="region of interest" description="Disordered" evidence="8">
    <location>
        <begin position="224"/>
        <end position="255"/>
    </location>
</feature>
<evidence type="ECO:0000256" key="4">
    <source>
        <dbReference type="ARBA" id="ARBA00012682"/>
    </source>
</evidence>
<dbReference type="FunFam" id="2.60.40.200:FF:000007">
    <property type="entry name" value="Cell surface Cu-only superoxide dismutase 5"/>
    <property type="match status" value="1"/>
</dbReference>
<keyword evidence="9" id="KW-0732">Signal</keyword>
<evidence type="ECO:0000313" key="10">
    <source>
        <dbReference type="EMBL" id="QDS77176.1"/>
    </source>
</evidence>
<accession>A0A517LNL4</accession>
<proteinExistence type="inferred from homology"/>
<dbReference type="AlphaFoldDB" id="A0A517LNL4"/>
<comment type="similarity">
    <text evidence="3">Belongs to the Cu-Zn superoxide dismutase family.</text>
</comment>
<dbReference type="STRING" id="50376.A0A517LNL4"/>
<dbReference type="SUPFAM" id="SSF49329">
    <property type="entry name" value="Cu,Zn superoxide dismutase-like"/>
    <property type="match status" value="1"/>
</dbReference>
<evidence type="ECO:0000256" key="2">
    <source>
        <dbReference type="ARBA" id="ARBA00004613"/>
    </source>
</evidence>
<dbReference type="InterPro" id="IPR036423">
    <property type="entry name" value="SOD-like_Cu/Zn_dom_sf"/>
</dbReference>
<dbReference type="PANTHER" id="PTHR20910:SF1">
    <property type="entry name" value="SUPEROXIDE DISMUTASE COPPER_ZINC BINDING DOMAIN-CONTAINING PROTEIN"/>
    <property type="match status" value="1"/>
</dbReference>
<dbReference type="Gene3D" id="2.60.40.200">
    <property type="entry name" value="Superoxide dismutase, copper/zinc binding domain"/>
    <property type="match status" value="1"/>
</dbReference>
<evidence type="ECO:0000256" key="5">
    <source>
        <dbReference type="ARBA" id="ARBA00022525"/>
    </source>
</evidence>
<dbReference type="PANTHER" id="PTHR20910">
    <property type="entry name" value="AGAP001623-PA"/>
    <property type="match status" value="1"/>
</dbReference>
<name>A0A517LNL4_9PEZI</name>
<dbReference type="Proteomes" id="UP000316270">
    <property type="component" value="Chromosome 17"/>
</dbReference>
<dbReference type="GO" id="GO:0004784">
    <property type="term" value="F:superoxide dismutase activity"/>
    <property type="evidence" value="ECO:0007669"/>
    <property type="project" value="UniProtKB-EC"/>
</dbReference>
<gene>
    <name evidence="10" type="ORF">FKW77_001912</name>
</gene>
<evidence type="ECO:0000313" key="11">
    <source>
        <dbReference type="Proteomes" id="UP000316270"/>
    </source>
</evidence>
<keyword evidence="5" id="KW-0964">Secreted</keyword>
<evidence type="ECO:0000256" key="9">
    <source>
        <dbReference type="SAM" id="SignalP"/>
    </source>
</evidence>
<feature type="compositionally biased region" description="Low complexity" evidence="8">
    <location>
        <begin position="182"/>
        <end position="199"/>
    </location>
</feature>
<dbReference type="InterPro" id="IPR053257">
    <property type="entry name" value="Cu-only_SOD"/>
</dbReference>
<feature type="region of interest" description="Disordered" evidence="8">
    <location>
        <begin position="182"/>
        <end position="209"/>
    </location>
</feature>